<feature type="region of interest" description="Disordered" evidence="1">
    <location>
        <begin position="291"/>
        <end position="361"/>
    </location>
</feature>
<dbReference type="AlphaFoldDB" id="A0AAN9G9R5"/>
<dbReference type="PANTHER" id="PTHR13464">
    <property type="entry name" value="TRANSCRIPTIONAL REGULATOR PROTEIN HCNGP"/>
    <property type="match status" value="1"/>
</dbReference>
<gene>
    <name evidence="2" type="ORF">V1264_003271</name>
</gene>
<proteinExistence type="predicted"/>
<dbReference type="GO" id="GO:0006355">
    <property type="term" value="P:regulation of DNA-templated transcription"/>
    <property type="evidence" value="ECO:0007669"/>
    <property type="project" value="InterPro"/>
</dbReference>
<reference evidence="2 3" key="1">
    <citation type="submission" date="2024-02" db="EMBL/GenBank/DDBJ databases">
        <title>Chromosome-scale genome assembly of the rough periwinkle Littorina saxatilis.</title>
        <authorList>
            <person name="De Jode A."/>
            <person name="Faria R."/>
            <person name="Formenti G."/>
            <person name="Sims Y."/>
            <person name="Smith T.P."/>
            <person name="Tracey A."/>
            <person name="Wood J.M.D."/>
            <person name="Zagrodzka Z.B."/>
            <person name="Johannesson K."/>
            <person name="Butlin R.K."/>
            <person name="Leder E.H."/>
        </authorList>
    </citation>
    <scope>NUCLEOTIDE SEQUENCE [LARGE SCALE GENOMIC DNA]</scope>
    <source>
        <strain evidence="2">Snail1</strain>
        <tissue evidence="2">Muscle</tissue>
    </source>
</reference>
<feature type="compositionally biased region" description="Polar residues" evidence="1">
    <location>
        <begin position="1"/>
        <end position="10"/>
    </location>
</feature>
<dbReference type="InterPro" id="IPR012479">
    <property type="entry name" value="SAP30BP"/>
</dbReference>
<evidence type="ECO:0000256" key="1">
    <source>
        <dbReference type="SAM" id="MobiDB-lite"/>
    </source>
</evidence>
<dbReference type="EMBL" id="JBAMIC010000012">
    <property type="protein sequence ID" value="KAK7099080.1"/>
    <property type="molecule type" value="Genomic_DNA"/>
</dbReference>
<comment type="caution">
    <text evidence="2">The sequence shown here is derived from an EMBL/GenBank/DDBJ whole genome shotgun (WGS) entry which is preliminary data.</text>
</comment>
<protein>
    <recommendedName>
        <fullName evidence="4">SAP30-binding protein</fullName>
    </recommendedName>
</protein>
<feature type="compositionally biased region" description="Basic and acidic residues" evidence="1">
    <location>
        <begin position="291"/>
        <end position="308"/>
    </location>
</feature>
<accession>A0AAN9G9R5</accession>
<feature type="region of interest" description="Disordered" evidence="1">
    <location>
        <begin position="1"/>
        <end position="104"/>
    </location>
</feature>
<feature type="compositionally biased region" description="Polar residues" evidence="1">
    <location>
        <begin position="26"/>
        <end position="38"/>
    </location>
</feature>
<feature type="compositionally biased region" description="Polar residues" evidence="1">
    <location>
        <begin position="50"/>
        <end position="61"/>
    </location>
</feature>
<evidence type="ECO:0008006" key="4">
    <source>
        <dbReference type="Google" id="ProtNLM"/>
    </source>
</evidence>
<organism evidence="2 3">
    <name type="scientific">Littorina saxatilis</name>
    <dbReference type="NCBI Taxonomy" id="31220"/>
    <lineage>
        <taxon>Eukaryota</taxon>
        <taxon>Metazoa</taxon>
        <taxon>Spiralia</taxon>
        <taxon>Lophotrochozoa</taxon>
        <taxon>Mollusca</taxon>
        <taxon>Gastropoda</taxon>
        <taxon>Caenogastropoda</taxon>
        <taxon>Littorinimorpha</taxon>
        <taxon>Littorinoidea</taxon>
        <taxon>Littorinidae</taxon>
        <taxon>Littorina</taxon>
    </lineage>
</organism>
<dbReference type="PANTHER" id="PTHR13464:SF0">
    <property type="entry name" value="SAP30-BINDING PROTEIN"/>
    <property type="match status" value="1"/>
</dbReference>
<name>A0AAN9G9R5_9CAEN</name>
<feature type="compositionally biased region" description="Polar residues" evidence="1">
    <location>
        <begin position="352"/>
        <end position="361"/>
    </location>
</feature>
<feature type="region of interest" description="Disordered" evidence="1">
    <location>
        <begin position="117"/>
        <end position="215"/>
    </location>
</feature>
<evidence type="ECO:0000313" key="2">
    <source>
        <dbReference type="EMBL" id="KAK7099080.1"/>
    </source>
</evidence>
<feature type="compositionally biased region" description="Low complexity" evidence="1">
    <location>
        <begin position="123"/>
        <end position="136"/>
    </location>
</feature>
<sequence length="388" mass="42575">MMEQTDSSSALMLLQYGEDSDEESSFNEQDGSGTTAPDSKSPREKKRQNSTRQSQSLSPSRRISEDSVGKQVGALISDDEGDHHFPERKRPHGADSLREEVVPPKMTMIDVSKKIAPAVSPMSNDSRSSFADSVSSKGPNHKKASRLTMRLVSYLGDDQEEESDSESSGSEEGNTEDQNYPGSVLNKGASPGTRGLIGMDGGDIQLPPEPTGKCTKDVQDKITDLYMKMREQGFDPNSTIQRLTSFRNPSIYEKLVQLHHIDEKGSNFPLDVYNPNMWTKESFYDELDKAQKKDMERREREKDRKAKIEFISGTKKSGPSSESSDDKKRKSKWDALPAGLPQPHRSSSGSGPNLTSSATGTRATVISAVGTLTKKASFSIINTSGPAK</sequence>
<keyword evidence="3" id="KW-1185">Reference proteome</keyword>
<feature type="compositionally biased region" description="Basic and acidic residues" evidence="1">
    <location>
        <begin position="92"/>
        <end position="102"/>
    </location>
</feature>
<dbReference type="GO" id="GO:0005634">
    <property type="term" value="C:nucleus"/>
    <property type="evidence" value="ECO:0007669"/>
    <property type="project" value="TreeGrafter"/>
</dbReference>
<dbReference type="Pfam" id="PF07818">
    <property type="entry name" value="HCNGP"/>
    <property type="match status" value="1"/>
</dbReference>
<evidence type="ECO:0000313" key="3">
    <source>
        <dbReference type="Proteomes" id="UP001374579"/>
    </source>
</evidence>
<dbReference type="Proteomes" id="UP001374579">
    <property type="component" value="Unassembled WGS sequence"/>
</dbReference>